<keyword evidence="2" id="KW-0560">Oxidoreductase</keyword>
<dbReference type="AlphaFoldDB" id="A0AAD7AIQ6"/>
<reference evidence="3" key="1">
    <citation type="submission" date="2023-03" db="EMBL/GenBank/DDBJ databases">
        <title>Massive genome expansion in bonnet fungi (Mycena s.s.) driven by repeated elements and novel gene families across ecological guilds.</title>
        <authorList>
            <consortium name="Lawrence Berkeley National Laboratory"/>
            <person name="Harder C.B."/>
            <person name="Miyauchi S."/>
            <person name="Viragh M."/>
            <person name="Kuo A."/>
            <person name="Thoen E."/>
            <person name="Andreopoulos B."/>
            <person name="Lu D."/>
            <person name="Skrede I."/>
            <person name="Drula E."/>
            <person name="Henrissat B."/>
            <person name="Morin E."/>
            <person name="Kohler A."/>
            <person name="Barry K."/>
            <person name="LaButti K."/>
            <person name="Morin E."/>
            <person name="Salamov A."/>
            <person name="Lipzen A."/>
            <person name="Mereny Z."/>
            <person name="Hegedus B."/>
            <person name="Baldrian P."/>
            <person name="Stursova M."/>
            <person name="Weitz H."/>
            <person name="Taylor A."/>
            <person name="Grigoriev I.V."/>
            <person name="Nagy L.G."/>
            <person name="Martin F."/>
            <person name="Kauserud H."/>
        </authorList>
    </citation>
    <scope>NUCLEOTIDE SEQUENCE</scope>
    <source>
        <strain evidence="3">CBHHK002</strain>
    </source>
</reference>
<dbReference type="GO" id="GO:0016491">
    <property type="term" value="F:oxidoreductase activity"/>
    <property type="evidence" value="ECO:0007669"/>
    <property type="project" value="UniProtKB-KW"/>
</dbReference>
<dbReference type="InterPro" id="IPR036291">
    <property type="entry name" value="NAD(P)-bd_dom_sf"/>
</dbReference>
<gene>
    <name evidence="3" type="ORF">DFH08DRAFT_1038786</name>
</gene>
<dbReference type="EMBL" id="JARIHO010000006">
    <property type="protein sequence ID" value="KAJ7359723.1"/>
    <property type="molecule type" value="Genomic_DNA"/>
</dbReference>
<sequence length="324" mass="34815">MSTVTAFSSTTTADEVATAFAQEIKGKNVLITGTSLNGIGFETARVIAKHANLVIITGYNDERLKLSEAAIKKDVPGAHIRRLTLDLSSLAGVRKAAAEVNTYSEPIHVLIHNAAAAIAPFKLTVDGLENQIATDHVGPFLFTKLLAQKLLAATTASYTPRVVFLSSVAHAFGPGVNFDTIEHPSPEKYDTSIAYFEAKATSILTAIELSKRSKGAINAYSLHPGIIFTNISQKEETVPELQALGMLGPDGLPNKEKFQWKTIPQGAATTVVAAFDPRISDKPGSYLDDSQVANEAVAPHSSDPVNAERLWTITERIIGEKFEF</sequence>
<dbReference type="Pfam" id="PF00106">
    <property type="entry name" value="adh_short"/>
    <property type="match status" value="1"/>
</dbReference>
<organism evidence="3 4">
    <name type="scientific">Mycena albidolilacea</name>
    <dbReference type="NCBI Taxonomy" id="1033008"/>
    <lineage>
        <taxon>Eukaryota</taxon>
        <taxon>Fungi</taxon>
        <taxon>Dikarya</taxon>
        <taxon>Basidiomycota</taxon>
        <taxon>Agaricomycotina</taxon>
        <taxon>Agaricomycetes</taxon>
        <taxon>Agaricomycetidae</taxon>
        <taxon>Agaricales</taxon>
        <taxon>Marasmiineae</taxon>
        <taxon>Mycenaceae</taxon>
        <taxon>Mycena</taxon>
    </lineage>
</organism>
<dbReference type="PANTHER" id="PTHR24320:SF283">
    <property type="entry name" value="RETINOL DEHYDROGENASE 11"/>
    <property type="match status" value="1"/>
</dbReference>
<name>A0AAD7AIQ6_9AGAR</name>
<dbReference type="Proteomes" id="UP001218218">
    <property type="component" value="Unassembled WGS sequence"/>
</dbReference>
<accession>A0AAD7AIQ6</accession>
<evidence type="ECO:0000313" key="3">
    <source>
        <dbReference type="EMBL" id="KAJ7359723.1"/>
    </source>
</evidence>
<dbReference type="Gene3D" id="3.40.50.720">
    <property type="entry name" value="NAD(P)-binding Rossmann-like Domain"/>
    <property type="match status" value="1"/>
</dbReference>
<proteinExistence type="inferred from homology"/>
<dbReference type="PANTHER" id="PTHR24320">
    <property type="entry name" value="RETINOL DEHYDROGENASE"/>
    <property type="match status" value="1"/>
</dbReference>
<protein>
    <submittedName>
        <fullName evidence="3">Short-chain dehydrogenase</fullName>
    </submittedName>
</protein>
<evidence type="ECO:0000256" key="2">
    <source>
        <dbReference type="ARBA" id="ARBA00023002"/>
    </source>
</evidence>
<evidence type="ECO:0000313" key="4">
    <source>
        <dbReference type="Proteomes" id="UP001218218"/>
    </source>
</evidence>
<comment type="caution">
    <text evidence="3">The sequence shown here is derived from an EMBL/GenBank/DDBJ whole genome shotgun (WGS) entry which is preliminary data.</text>
</comment>
<comment type="similarity">
    <text evidence="1">Belongs to the short-chain dehydrogenases/reductases (SDR) family.</text>
</comment>
<dbReference type="SUPFAM" id="SSF51735">
    <property type="entry name" value="NAD(P)-binding Rossmann-fold domains"/>
    <property type="match status" value="1"/>
</dbReference>
<dbReference type="InterPro" id="IPR002347">
    <property type="entry name" value="SDR_fam"/>
</dbReference>
<evidence type="ECO:0000256" key="1">
    <source>
        <dbReference type="ARBA" id="ARBA00006484"/>
    </source>
</evidence>
<keyword evidence="4" id="KW-1185">Reference proteome</keyword>